<dbReference type="Pfam" id="PF00106">
    <property type="entry name" value="adh_short"/>
    <property type="match status" value="1"/>
</dbReference>
<dbReference type="InterPro" id="IPR036291">
    <property type="entry name" value="NAD(P)-bd_dom_sf"/>
</dbReference>
<protein>
    <submittedName>
        <fullName evidence="1">Uncharacterized protein</fullName>
    </submittedName>
</protein>
<dbReference type="AlphaFoldDB" id="A0A0S4U180"/>
<gene>
    <name evidence="1" type="ORF">RUN39_v1_3560001</name>
</gene>
<sequence>MSRGLGDVYKRQAADVRDAQSMRDAAAAFMAVAGVPDVVIANAGISAGTDLREAGDLPAFAAVMETNWMGVLHTCLLYTSPSPRDKRQSRMPSSA</sequence>
<dbReference type="InterPro" id="IPR002347">
    <property type="entry name" value="SDR_fam"/>
</dbReference>
<reference evidence="1" key="1">
    <citation type="submission" date="2015-10" db="EMBL/GenBank/DDBJ databases">
        <authorList>
            <person name="Gilbert D.G."/>
        </authorList>
    </citation>
    <scope>NUCLEOTIDE SEQUENCE</scope>
    <source>
        <strain evidence="1">Phyl III-seqv23</strain>
    </source>
</reference>
<dbReference type="Gene3D" id="3.40.50.720">
    <property type="entry name" value="NAD(P)-binding Rossmann-like Domain"/>
    <property type="match status" value="1"/>
</dbReference>
<name>A0A0S4U180_RALSL</name>
<accession>A0A0S4U180</accession>
<dbReference type="EMBL" id="LN899819">
    <property type="protein sequence ID" value="CUV15984.1"/>
    <property type="molecule type" value="Genomic_DNA"/>
</dbReference>
<dbReference type="SUPFAM" id="SSF51735">
    <property type="entry name" value="NAD(P)-binding Rossmann-fold domains"/>
    <property type="match status" value="1"/>
</dbReference>
<proteinExistence type="predicted"/>
<evidence type="ECO:0000313" key="1">
    <source>
        <dbReference type="EMBL" id="CUV15984.1"/>
    </source>
</evidence>
<organism evidence="1">
    <name type="scientific">Ralstonia solanacearum</name>
    <name type="common">Pseudomonas solanacearum</name>
    <dbReference type="NCBI Taxonomy" id="305"/>
    <lineage>
        <taxon>Bacteria</taxon>
        <taxon>Pseudomonadati</taxon>
        <taxon>Pseudomonadota</taxon>
        <taxon>Betaproteobacteria</taxon>
        <taxon>Burkholderiales</taxon>
        <taxon>Burkholderiaceae</taxon>
        <taxon>Ralstonia</taxon>
        <taxon>Ralstonia solanacearum species complex</taxon>
    </lineage>
</organism>